<dbReference type="Proteomes" id="UP000706172">
    <property type="component" value="Unassembled WGS sequence"/>
</dbReference>
<evidence type="ECO:0000313" key="3">
    <source>
        <dbReference type="Proteomes" id="UP000706172"/>
    </source>
</evidence>
<dbReference type="AlphaFoldDB" id="A0A931G9D3"/>
<evidence type="ECO:0000259" key="1">
    <source>
        <dbReference type="Pfam" id="PF11984"/>
    </source>
</evidence>
<feature type="non-terminal residue" evidence="2">
    <location>
        <position position="207"/>
    </location>
</feature>
<accession>A0A931G9D3</accession>
<evidence type="ECO:0000313" key="2">
    <source>
        <dbReference type="EMBL" id="MBG0780270.1"/>
    </source>
</evidence>
<proteinExistence type="predicted"/>
<dbReference type="Pfam" id="PF11984">
    <property type="entry name" value="DUF3485"/>
    <property type="match status" value="1"/>
</dbReference>
<dbReference type="NCBIfam" id="TIGR02914">
    <property type="entry name" value="EpsI_fam"/>
    <property type="match status" value="1"/>
</dbReference>
<protein>
    <submittedName>
        <fullName evidence="2">EpsI family protein</fullName>
    </submittedName>
</protein>
<sequence>MSWLRLIVVVALLAAAHGAVMLTSRTENIPPAKAFHDFPDRIGPWQGKKGALDETISNVLGVEAYVLSDFTRPSGQFVNLYIGFYQSQRQGDLIHSPRNCMPGAGWNIVETGREILTDPETGASFKVASLVLKKGDQYQMVLYWFHSRGRIIASEYMQKIWLVIDAVFRNRTDGAFVRLITPVKNSRQEAVLLLKDFADDLKPLLDD</sequence>
<comment type="caution">
    <text evidence="2">The sequence shown here is derived from an EMBL/GenBank/DDBJ whole genome shotgun (WGS) entry which is preliminary data.</text>
</comment>
<gene>
    <name evidence="2" type="primary">epsI</name>
    <name evidence="2" type="ORF">H0S81_10150</name>
</gene>
<organism evidence="2 3">
    <name type="scientific">Desulfotignum balticum</name>
    <dbReference type="NCBI Taxonomy" id="115781"/>
    <lineage>
        <taxon>Bacteria</taxon>
        <taxon>Pseudomonadati</taxon>
        <taxon>Thermodesulfobacteriota</taxon>
        <taxon>Desulfobacteria</taxon>
        <taxon>Desulfobacterales</taxon>
        <taxon>Desulfobacteraceae</taxon>
        <taxon>Desulfotignum</taxon>
    </lineage>
</organism>
<dbReference type="EMBL" id="JACCQK010000653">
    <property type="protein sequence ID" value="MBG0780270.1"/>
    <property type="molecule type" value="Genomic_DNA"/>
</dbReference>
<dbReference type="InterPro" id="IPR014263">
    <property type="entry name" value="Methanolan_biosynth_EpsI"/>
</dbReference>
<reference evidence="2" key="1">
    <citation type="submission" date="2020-07" db="EMBL/GenBank/DDBJ databases">
        <title>Severe corrosion of carbon steel in oil field produced water can be linked to methanogenic archaea containing a special type of NiFe hydrogenase.</title>
        <authorList>
            <person name="Lahme S."/>
            <person name="Mand J."/>
            <person name="Longwell J."/>
            <person name="Smith R."/>
            <person name="Enning D."/>
        </authorList>
    </citation>
    <scope>NUCLEOTIDE SEQUENCE</scope>
    <source>
        <strain evidence="2">MIC098Bin6</strain>
    </source>
</reference>
<feature type="domain" description="Methanolan biosynthesis EpsI" evidence="1">
    <location>
        <begin position="7"/>
        <end position="206"/>
    </location>
</feature>
<name>A0A931G9D3_9BACT</name>